<keyword evidence="1" id="KW-0812">Transmembrane</keyword>
<dbReference type="PANTHER" id="PTHR31302:SF0">
    <property type="entry name" value="TRANSMEMBRANE PROTEIN WITH METALLOPHOSPHOESTERASE DOMAIN"/>
    <property type="match status" value="1"/>
</dbReference>
<dbReference type="AlphaFoldDB" id="A0A4R3YPG9"/>
<dbReference type="SUPFAM" id="SSF56300">
    <property type="entry name" value="Metallo-dependent phosphatases"/>
    <property type="match status" value="1"/>
</dbReference>
<reference evidence="3 4" key="1">
    <citation type="submission" date="2019-03" db="EMBL/GenBank/DDBJ databases">
        <title>Genomic Encyclopedia of Type Strains, Phase IV (KMG-IV): sequencing the most valuable type-strain genomes for metagenomic binning, comparative biology and taxonomic classification.</title>
        <authorList>
            <person name="Goeker M."/>
        </authorList>
    </citation>
    <scope>NUCLEOTIDE SEQUENCE [LARGE SCALE GENOMIC DNA]</scope>
    <source>
        <strain evidence="3 4">DSM 29487</strain>
    </source>
</reference>
<evidence type="ECO:0000313" key="3">
    <source>
        <dbReference type="EMBL" id="TCV94251.1"/>
    </source>
</evidence>
<dbReference type="Pfam" id="PF00149">
    <property type="entry name" value="Metallophos"/>
    <property type="match status" value="1"/>
</dbReference>
<dbReference type="PANTHER" id="PTHR31302">
    <property type="entry name" value="TRANSMEMBRANE PROTEIN WITH METALLOPHOSPHOESTERASE DOMAIN-RELATED"/>
    <property type="match status" value="1"/>
</dbReference>
<protein>
    <recommendedName>
        <fullName evidence="2">Calcineurin-like phosphoesterase domain-containing protein</fullName>
    </recommendedName>
</protein>
<feature type="domain" description="Calcineurin-like phosphoesterase" evidence="2">
    <location>
        <begin position="139"/>
        <end position="298"/>
    </location>
</feature>
<evidence type="ECO:0000259" key="2">
    <source>
        <dbReference type="Pfam" id="PF00149"/>
    </source>
</evidence>
<sequence length="357" mass="41299">MKLFFILMFLFIIIAPFIYFQHYFHSINKLTKMIFSFLSLLTLFVTLIKIYFHPNSPFFFILTLILQYYMLSLFVSMILLIIYQFICRCLHKQVIQKISIILIVISISFVSIGYITHFHKVKEPYQITIHKESSLDYLHIAFVSDMHLGSGTYLNDVKNFVDAMNKNDYDLVCFGGDLFDETTPKEMIPEALALLSQIDSRYGMYAVNGNHEHYAQFLDQQAYKKNNIHLLSENYVCVNGLFNIVGREDVSAKSHITYQQVIQNMDTSLPTIVLDHNPKRYQEVMSESDLQLSGHTHAGQAFPLSLATAPLYDNDYGLLLKNNFSLIVTSGYGSWGFPVRFMTQCEFVDIMVTFSKK</sequence>
<dbReference type="Gene3D" id="3.60.21.10">
    <property type="match status" value="1"/>
</dbReference>
<dbReference type="Proteomes" id="UP000295515">
    <property type="component" value="Unassembled WGS sequence"/>
</dbReference>
<dbReference type="EMBL" id="SMCQ01000021">
    <property type="protein sequence ID" value="TCV94251.1"/>
    <property type="molecule type" value="Genomic_DNA"/>
</dbReference>
<dbReference type="GO" id="GO:0016787">
    <property type="term" value="F:hydrolase activity"/>
    <property type="evidence" value="ECO:0007669"/>
    <property type="project" value="InterPro"/>
</dbReference>
<dbReference type="RefSeq" id="WP_066447215.1">
    <property type="nucleotide sequence ID" value="NZ_JANKBF010000019.1"/>
</dbReference>
<proteinExistence type="predicted"/>
<feature type="transmembrane region" description="Helical" evidence="1">
    <location>
        <begin position="33"/>
        <end position="52"/>
    </location>
</feature>
<feature type="transmembrane region" description="Helical" evidence="1">
    <location>
        <begin position="6"/>
        <end position="24"/>
    </location>
</feature>
<dbReference type="InterPro" id="IPR051158">
    <property type="entry name" value="Metallophosphoesterase_sf"/>
</dbReference>
<organism evidence="3 4">
    <name type="scientific">Longibaculum muris</name>
    <dbReference type="NCBI Taxonomy" id="1796628"/>
    <lineage>
        <taxon>Bacteria</taxon>
        <taxon>Bacillati</taxon>
        <taxon>Bacillota</taxon>
        <taxon>Erysipelotrichia</taxon>
        <taxon>Erysipelotrichales</taxon>
        <taxon>Coprobacillaceae</taxon>
        <taxon>Longibaculum</taxon>
    </lineage>
</organism>
<feature type="transmembrane region" description="Helical" evidence="1">
    <location>
        <begin position="98"/>
        <end position="116"/>
    </location>
</feature>
<keyword evidence="4" id="KW-1185">Reference proteome</keyword>
<keyword evidence="1" id="KW-0472">Membrane</keyword>
<name>A0A4R3YPG9_9FIRM</name>
<gene>
    <name evidence="3" type="ORF">EDD60_12146</name>
</gene>
<comment type="caution">
    <text evidence="3">The sequence shown here is derived from an EMBL/GenBank/DDBJ whole genome shotgun (WGS) entry which is preliminary data.</text>
</comment>
<feature type="transmembrane region" description="Helical" evidence="1">
    <location>
        <begin position="58"/>
        <end position="86"/>
    </location>
</feature>
<evidence type="ECO:0000313" key="4">
    <source>
        <dbReference type="Proteomes" id="UP000295515"/>
    </source>
</evidence>
<dbReference type="GeneID" id="98916248"/>
<evidence type="ECO:0000256" key="1">
    <source>
        <dbReference type="SAM" id="Phobius"/>
    </source>
</evidence>
<dbReference type="InterPro" id="IPR004843">
    <property type="entry name" value="Calcineurin-like_PHP"/>
</dbReference>
<accession>A0A4R3YPG9</accession>
<dbReference type="InterPro" id="IPR029052">
    <property type="entry name" value="Metallo-depent_PP-like"/>
</dbReference>
<keyword evidence="1" id="KW-1133">Transmembrane helix</keyword>